<feature type="transmembrane region" description="Helical" evidence="6">
    <location>
        <begin position="317"/>
        <end position="346"/>
    </location>
</feature>
<feature type="domain" description="ABC-2 type transporter transmembrane" evidence="7">
    <location>
        <begin position="18"/>
        <end position="381"/>
    </location>
</feature>
<evidence type="ECO:0000313" key="8">
    <source>
        <dbReference type="EMBL" id="SFH99204.1"/>
    </source>
</evidence>
<evidence type="ECO:0000256" key="1">
    <source>
        <dbReference type="ARBA" id="ARBA00004651"/>
    </source>
</evidence>
<comment type="subcellular location">
    <subcellularLocation>
        <location evidence="1">Cell membrane</location>
        <topology evidence="1">Multi-pass membrane protein</topology>
    </subcellularLocation>
</comment>
<dbReference type="RefSeq" id="WP_093371910.1">
    <property type="nucleotide sequence ID" value="NZ_FOQA01000005.1"/>
</dbReference>
<evidence type="ECO:0000256" key="3">
    <source>
        <dbReference type="ARBA" id="ARBA00022692"/>
    </source>
</evidence>
<evidence type="ECO:0000256" key="6">
    <source>
        <dbReference type="SAM" id="Phobius"/>
    </source>
</evidence>
<gene>
    <name evidence="8" type="ORF">SAMN05192551_10535</name>
</gene>
<dbReference type="Proteomes" id="UP000199287">
    <property type="component" value="Unassembled WGS sequence"/>
</dbReference>
<dbReference type="PANTHER" id="PTHR30294">
    <property type="entry name" value="MEMBRANE COMPONENT OF ABC TRANSPORTER YHHJ-RELATED"/>
    <property type="match status" value="1"/>
</dbReference>
<organism evidence="8 9">
    <name type="scientific">Tindallia magadiensis</name>
    <dbReference type="NCBI Taxonomy" id="69895"/>
    <lineage>
        <taxon>Bacteria</taxon>
        <taxon>Bacillati</taxon>
        <taxon>Bacillota</taxon>
        <taxon>Clostridia</taxon>
        <taxon>Peptostreptococcales</taxon>
        <taxon>Tindalliaceae</taxon>
        <taxon>Tindallia</taxon>
    </lineage>
</organism>
<accession>A0A1I3EJP4</accession>
<dbReference type="STRING" id="69895.SAMN05192551_10535"/>
<dbReference type="PANTHER" id="PTHR30294:SF29">
    <property type="entry name" value="MULTIDRUG ABC TRANSPORTER PERMEASE YBHS-RELATED"/>
    <property type="match status" value="1"/>
</dbReference>
<sequence length="392" mass="43907">MKVKLMQAIGSRLFYQPGFFVMILVLPILLSLVMGAVYQPQEEGAIPIAWVDEDDSEASVFLTGLMREESMVRLVETDRETAIDLVQGYQVEGAYILPEGFEETMRKELIPQIEMLRSASSLGADAVGELIASGVIRIASHHRAAGVILREYEAQHQPIDDREALRKEILEHAESYWEDGPPIPLQVREEEKGIGSMEETPRGILAAPYGALVAMMTFFAASLPMVIQYEKKAGTWQRIMMVTGTEKVAYQATLHLYTLIQAFMAFVTLFVLDVFFDLSYWGKAGISLLIFAGYGYFVSALFLFSERMKIISKLGESVTFGVLLICLVSGCFWTTAIYPAAIQSFVLILPPAMAMRILEQGFIQNYWWVAVGILCWFVLGIFLSQKTLKTGR</sequence>
<dbReference type="InterPro" id="IPR013525">
    <property type="entry name" value="ABC2_TM"/>
</dbReference>
<keyword evidence="2" id="KW-1003">Cell membrane</keyword>
<dbReference type="EMBL" id="FOQA01000005">
    <property type="protein sequence ID" value="SFH99204.1"/>
    <property type="molecule type" value="Genomic_DNA"/>
</dbReference>
<evidence type="ECO:0000259" key="7">
    <source>
        <dbReference type="Pfam" id="PF12698"/>
    </source>
</evidence>
<dbReference type="InterPro" id="IPR051449">
    <property type="entry name" value="ABC-2_transporter_component"/>
</dbReference>
<keyword evidence="5 6" id="KW-0472">Membrane</keyword>
<dbReference type="GO" id="GO:0005886">
    <property type="term" value="C:plasma membrane"/>
    <property type="evidence" value="ECO:0007669"/>
    <property type="project" value="UniProtKB-SubCell"/>
</dbReference>
<name>A0A1I3EJP4_9FIRM</name>
<protein>
    <submittedName>
        <fullName evidence="8">ABC-2 family transporter protein</fullName>
    </submittedName>
</protein>
<feature type="transmembrane region" description="Helical" evidence="6">
    <location>
        <begin position="248"/>
        <end position="272"/>
    </location>
</feature>
<feature type="transmembrane region" description="Helical" evidence="6">
    <location>
        <begin position="284"/>
        <end position="305"/>
    </location>
</feature>
<keyword evidence="9" id="KW-1185">Reference proteome</keyword>
<evidence type="ECO:0000256" key="5">
    <source>
        <dbReference type="ARBA" id="ARBA00023136"/>
    </source>
</evidence>
<proteinExistence type="predicted"/>
<keyword evidence="3 6" id="KW-0812">Transmembrane</keyword>
<dbReference type="OrthoDB" id="266913at2"/>
<dbReference type="Gene3D" id="3.40.1710.10">
    <property type="entry name" value="abc type-2 transporter like domain"/>
    <property type="match status" value="1"/>
</dbReference>
<evidence type="ECO:0000313" key="9">
    <source>
        <dbReference type="Proteomes" id="UP000199287"/>
    </source>
</evidence>
<keyword evidence="4 6" id="KW-1133">Transmembrane helix</keyword>
<evidence type="ECO:0000256" key="2">
    <source>
        <dbReference type="ARBA" id="ARBA00022475"/>
    </source>
</evidence>
<evidence type="ECO:0000256" key="4">
    <source>
        <dbReference type="ARBA" id="ARBA00022989"/>
    </source>
</evidence>
<dbReference type="AlphaFoldDB" id="A0A1I3EJP4"/>
<feature type="transmembrane region" description="Helical" evidence="6">
    <location>
        <begin position="366"/>
        <end position="384"/>
    </location>
</feature>
<feature type="transmembrane region" description="Helical" evidence="6">
    <location>
        <begin position="206"/>
        <end position="227"/>
    </location>
</feature>
<dbReference type="Pfam" id="PF12698">
    <property type="entry name" value="ABC2_membrane_3"/>
    <property type="match status" value="1"/>
</dbReference>
<reference evidence="9" key="1">
    <citation type="submission" date="2016-10" db="EMBL/GenBank/DDBJ databases">
        <authorList>
            <person name="Varghese N."/>
            <person name="Submissions S."/>
        </authorList>
    </citation>
    <scope>NUCLEOTIDE SEQUENCE [LARGE SCALE GENOMIC DNA]</scope>
    <source>
        <strain evidence="9">Z-7934</strain>
    </source>
</reference>